<gene>
    <name evidence="2" type="ORF">PoB_000010400</name>
</gene>
<sequence>MKIATATMLMALCLFVLLSCREDFGVQGFRCPPSVQCAWNPCTGNPCGDGETCQQCGCGYTCGGRSPFKKKRYKSD</sequence>
<accession>A0AAV3XV11</accession>
<dbReference type="AlphaFoldDB" id="A0AAV3XV11"/>
<keyword evidence="1" id="KW-0732">Signal</keyword>
<dbReference type="EMBL" id="BLXT01000008">
    <property type="protein sequence ID" value="GFN73598.1"/>
    <property type="molecule type" value="Genomic_DNA"/>
</dbReference>
<feature type="chain" id="PRO_5043831177" evidence="1">
    <location>
        <begin position="21"/>
        <end position="76"/>
    </location>
</feature>
<proteinExistence type="predicted"/>
<protein>
    <submittedName>
        <fullName evidence="2">Uncharacterized protein</fullName>
    </submittedName>
</protein>
<keyword evidence="3" id="KW-1185">Reference proteome</keyword>
<evidence type="ECO:0000256" key="1">
    <source>
        <dbReference type="SAM" id="SignalP"/>
    </source>
</evidence>
<dbReference type="Proteomes" id="UP000735302">
    <property type="component" value="Unassembled WGS sequence"/>
</dbReference>
<dbReference type="PROSITE" id="PS51257">
    <property type="entry name" value="PROKAR_LIPOPROTEIN"/>
    <property type="match status" value="1"/>
</dbReference>
<comment type="caution">
    <text evidence="2">The sequence shown here is derived from an EMBL/GenBank/DDBJ whole genome shotgun (WGS) entry which is preliminary data.</text>
</comment>
<name>A0AAV3XV11_9GAST</name>
<organism evidence="2 3">
    <name type="scientific">Plakobranchus ocellatus</name>
    <dbReference type="NCBI Taxonomy" id="259542"/>
    <lineage>
        <taxon>Eukaryota</taxon>
        <taxon>Metazoa</taxon>
        <taxon>Spiralia</taxon>
        <taxon>Lophotrochozoa</taxon>
        <taxon>Mollusca</taxon>
        <taxon>Gastropoda</taxon>
        <taxon>Heterobranchia</taxon>
        <taxon>Euthyneura</taxon>
        <taxon>Panpulmonata</taxon>
        <taxon>Sacoglossa</taxon>
        <taxon>Placobranchoidea</taxon>
        <taxon>Plakobranchidae</taxon>
        <taxon>Plakobranchus</taxon>
    </lineage>
</organism>
<evidence type="ECO:0000313" key="3">
    <source>
        <dbReference type="Proteomes" id="UP000735302"/>
    </source>
</evidence>
<evidence type="ECO:0000313" key="2">
    <source>
        <dbReference type="EMBL" id="GFN73598.1"/>
    </source>
</evidence>
<reference evidence="2 3" key="1">
    <citation type="journal article" date="2021" name="Elife">
        <title>Chloroplast acquisition without the gene transfer in kleptoplastic sea slugs, Plakobranchus ocellatus.</title>
        <authorList>
            <person name="Maeda T."/>
            <person name="Takahashi S."/>
            <person name="Yoshida T."/>
            <person name="Shimamura S."/>
            <person name="Takaki Y."/>
            <person name="Nagai Y."/>
            <person name="Toyoda A."/>
            <person name="Suzuki Y."/>
            <person name="Arimoto A."/>
            <person name="Ishii H."/>
            <person name="Satoh N."/>
            <person name="Nishiyama T."/>
            <person name="Hasebe M."/>
            <person name="Maruyama T."/>
            <person name="Minagawa J."/>
            <person name="Obokata J."/>
            <person name="Shigenobu S."/>
        </authorList>
    </citation>
    <scope>NUCLEOTIDE SEQUENCE [LARGE SCALE GENOMIC DNA]</scope>
</reference>
<feature type="signal peptide" evidence="1">
    <location>
        <begin position="1"/>
        <end position="20"/>
    </location>
</feature>